<keyword evidence="9" id="KW-0862">Zinc</keyword>
<dbReference type="GO" id="GO:0008270">
    <property type="term" value="F:zinc ion binding"/>
    <property type="evidence" value="ECO:0007669"/>
    <property type="project" value="UniProtKB-KW"/>
</dbReference>
<dbReference type="InterPro" id="IPR018200">
    <property type="entry name" value="USP_CS"/>
</dbReference>
<dbReference type="Pfam" id="PF02148">
    <property type="entry name" value="zf-UBP"/>
    <property type="match status" value="1"/>
</dbReference>
<evidence type="ECO:0000256" key="2">
    <source>
        <dbReference type="ARBA" id="ARBA00004123"/>
    </source>
</evidence>
<dbReference type="InterPro" id="IPR050185">
    <property type="entry name" value="Ub_carboxyl-term_hydrolase"/>
</dbReference>
<dbReference type="PANTHER" id="PTHR21646:SF33">
    <property type="entry name" value="UBIQUITIN CARBOXYL-TERMINAL HYDROLASE 22"/>
    <property type="match status" value="1"/>
</dbReference>
<dbReference type="InterPro" id="IPR013083">
    <property type="entry name" value="Znf_RING/FYVE/PHD"/>
</dbReference>
<evidence type="ECO:0000256" key="13">
    <source>
        <dbReference type="ARBA" id="ARBA00038490"/>
    </source>
</evidence>
<evidence type="ECO:0000256" key="4">
    <source>
        <dbReference type="ARBA" id="ARBA00022723"/>
    </source>
</evidence>
<evidence type="ECO:0000256" key="3">
    <source>
        <dbReference type="ARBA" id="ARBA00022670"/>
    </source>
</evidence>
<evidence type="ECO:0000256" key="12">
    <source>
        <dbReference type="ARBA" id="ARBA00023242"/>
    </source>
</evidence>
<dbReference type="GO" id="GO:0016579">
    <property type="term" value="P:protein deubiquitination"/>
    <property type="evidence" value="ECO:0007669"/>
    <property type="project" value="InterPro"/>
</dbReference>
<evidence type="ECO:0000313" key="19">
    <source>
        <dbReference type="Proteomes" id="UP000501346"/>
    </source>
</evidence>
<keyword evidence="5 14" id="KW-0863">Zinc-finger</keyword>
<dbReference type="Proteomes" id="UP000501346">
    <property type="component" value="Chromosome SeXIII-ScXIII"/>
</dbReference>
<dbReference type="PANTHER" id="PTHR21646">
    <property type="entry name" value="UBIQUITIN CARBOXYL-TERMINAL HYDROLASE"/>
    <property type="match status" value="1"/>
</dbReference>
<evidence type="ECO:0000256" key="9">
    <source>
        <dbReference type="ARBA" id="ARBA00022833"/>
    </source>
</evidence>
<dbReference type="AlphaFoldDB" id="A0A6C1EEI6"/>
<keyword evidence="4" id="KW-0479">Metal-binding</keyword>
<dbReference type="InterPro" id="IPR001607">
    <property type="entry name" value="Znf_UBP"/>
</dbReference>
<keyword evidence="6 15" id="KW-0833">Ubl conjugation pathway</keyword>
<protein>
    <recommendedName>
        <fullName evidence="15">Ubiquitin carboxyl-terminal hydrolase</fullName>
        <ecNumber evidence="15">3.4.19.12</ecNumber>
    </recommendedName>
</protein>
<evidence type="ECO:0000256" key="1">
    <source>
        <dbReference type="ARBA" id="ARBA00000707"/>
    </source>
</evidence>
<gene>
    <name evidence="18" type="primary">UBP8_2</name>
    <name evidence="18" type="ORF">GRS66_010034</name>
</gene>
<dbReference type="SUPFAM" id="SSF54001">
    <property type="entry name" value="Cysteine proteinases"/>
    <property type="match status" value="1"/>
</dbReference>
<evidence type="ECO:0000256" key="8">
    <source>
        <dbReference type="ARBA" id="ARBA00022807"/>
    </source>
</evidence>
<dbReference type="EMBL" id="CP049010">
    <property type="protein sequence ID" value="QID87361.1"/>
    <property type="molecule type" value="Genomic_DNA"/>
</dbReference>
<keyword evidence="8 15" id="KW-0788">Thiol protease</keyword>
<keyword evidence="7 15" id="KW-0378">Hydrolase</keyword>
<name>A0A6C1EEI6_SACPS</name>
<dbReference type="Gene3D" id="3.30.40.10">
    <property type="entry name" value="Zinc/RING finger domain, C3HC4 (zinc finger)"/>
    <property type="match status" value="1"/>
</dbReference>
<dbReference type="Pfam" id="PF00443">
    <property type="entry name" value="UCH"/>
    <property type="match status" value="1"/>
</dbReference>
<feature type="domain" description="UBP-type" evidence="17">
    <location>
        <begin position="22"/>
        <end position="122"/>
    </location>
</feature>
<evidence type="ECO:0000256" key="5">
    <source>
        <dbReference type="ARBA" id="ARBA00022771"/>
    </source>
</evidence>
<evidence type="ECO:0000256" key="6">
    <source>
        <dbReference type="ARBA" id="ARBA00022786"/>
    </source>
</evidence>
<reference evidence="18 19" key="1">
    <citation type="journal article" date="2019" name="BMC Genomics">
        <title>Chromosome level assembly and comparative genome analysis confirm lager-brewing yeasts originated from a single hybridization.</title>
        <authorList>
            <person name="Salazar A.N."/>
            <person name="Gorter de Vries A.R."/>
            <person name="van den Broek M."/>
            <person name="Brouwers N."/>
            <person name="de la Torre Cortes P."/>
            <person name="Kuijpers N.G.A."/>
            <person name="Daran J.G."/>
            <person name="Abeel T."/>
        </authorList>
    </citation>
    <scope>NUCLEOTIDE SEQUENCE [LARGE SCALE GENOMIC DNA]</scope>
    <source>
        <strain evidence="18 19">CBS 1483</strain>
    </source>
</reference>
<keyword evidence="11" id="KW-0804">Transcription</keyword>
<sequence>MSTCPHIQQVFQNEKSKDGVLKTCNAARYILNHSTPKEKFLKTMKCGTCHEINSGSTFMCLQCGYCGCWNHSHFLSHSKHIGHIFGINSNNGLLFCFKCEDYLGNIELINDAILTKYWDDVSTKTVVPIMERRDGLSGLINMGSTCFMSSILQCLIHNPYFIKHSMTQFHFNKCKVRSPDNCFSCALDKIVHELYGVLNTDQPSSSSSATNRQAGFIYLLTCAWKINQNLAGYSQQDAHEFWQFIINQIHQNYVLSLPSTKEADKENTKHCDCIVHTVFEGSLESSIVCPSCQNNSKTTIDPFMDLSLDIKDKKKLYECLDSFHKKELLKDFNYHCGECNSTQDAIKQLGIHKLPSVLVLQLKRFEHLLNGSNRKLDDFIEFPTYLNMKSYCSIRESESEKHVVNDKVPDIIYELIGIVSHKGTVNEGHYIAFCKISGGQWFKFNDSMVSSISQEEVLKEQAYLLFYTIRQVN</sequence>
<accession>A0A6C1EEI6</accession>
<comment type="catalytic activity">
    <reaction evidence="1 15">
        <text>Thiol-dependent hydrolysis of ester, thioester, amide, peptide and isopeptide bonds formed by the C-terminal Gly of ubiquitin (a 76-residue protein attached to proteins as an intracellular targeting signal).</text>
        <dbReference type="EC" id="3.4.19.12"/>
    </reaction>
</comment>
<dbReference type="SUPFAM" id="SSF57850">
    <property type="entry name" value="RING/U-box"/>
    <property type="match status" value="1"/>
</dbReference>
<dbReference type="InterPro" id="IPR038765">
    <property type="entry name" value="Papain-like_cys_pep_sf"/>
</dbReference>
<keyword evidence="12" id="KW-0539">Nucleus</keyword>
<evidence type="ECO:0000256" key="15">
    <source>
        <dbReference type="RuleBase" id="RU366025"/>
    </source>
</evidence>
<comment type="subcellular location">
    <subcellularLocation>
        <location evidence="2">Nucleus</location>
    </subcellularLocation>
</comment>
<comment type="similarity">
    <text evidence="13">Belongs to the peptidase C19 family. UBP8 subfamily.</text>
</comment>
<dbReference type="PROSITE" id="PS50235">
    <property type="entry name" value="USP_3"/>
    <property type="match status" value="1"/>
</dbReference>
<dbReference type="GO" id="GO:0006508">
    <property type="term" value="P:proteolysis"/>
    <property type="evidence" value="ECO:0007669"/>
    <property type="project" value="UniProtKB-KW"/>
</dbReference>
<dbReference type="PROSITE" id="PS00972">
    <property type="entry name" value="USP_1"/>
    <property type="match status" value="1"/>
</dbReference>
<evidence type="ECO:0000256" key="14">
    <source>
        <dbReference type="PROSITE-ProRule" id="PRU00502"/>
    </source>
</evidence>
<evidence type="ECO:0000259" key="17">
    <source>
        <dbReference type="PROSITE" id="PS50271"/>
    </source>
</evidence>
<dbReference type="InterPro" id="IPR028889">
    <property type="entry name" value="USP"/>
</dbReference>
<evidence type="ECO:0000256" key="7">
    <source>
        <dbReference type="ARBA" id="ARBA00022801"/>
    </source>
</evidence>
<dbReference type="PROSITE" id="PS50271">
    <property type="entry name" value="ZF_UBP"/>
    <property type="match status" value="1"/>
</dbReference>
<proteinExistence type="inferred from homology"/>
<dbReference type="GO" id="GO:0004843">
    <property type="term" value="F:cysteine-type deubiquitinase activity"/>
    <property type="evidence" value="ECO:0007669"/>
    <property type="project" value="UniProtKB-UniRule"/>
</dbReference>
<dbReference type="GO" id="GO:0005634">
    <property type="term" value="C:nucleus"/>
    <property type="evidence" value="ECO:0007669"/>
    <property type="project" value="UniProtKB-SubCell"/>
</dbReference>
<evidence type="ECO:0000259" key="16">
    <source>
        <dbReference type="PROSITE" id="PS50235"/>
    </source>
</evidence>
<evidence type="ECO:0000313" key="18">
    <source>
        <dbReference type="EMBL" id="QID87361.1"/>
    </source>
</evidence>
<dbReference type="SMART" id="SM00290">
    <property type="entry name" value="ZnF_UBP"/>
    <property type="match status" value="1"/>
</dbReference>
<dbReference type="OrthoDB" id="289038at2759"/>
<dbReference type="EC" id="3.4.19.12" evidence="15"/>
<dbReference type="CDD" id="cd02660">
    <property type="entry name" value="Peptidase_C19D"/>
    <property type="match status" value="1"/>
</dbReference>
<keyword evidence="19" id="KW-1185">Reference proteome</keyword>
<evidence type="ECO:0000256" key="10">
    <source>
        <dbReference type="ARBA" id="ARBA00023015"/>
    </source>
</evidence>
<dbReference type="InterPro" id="IPR001394">
    <property type="entry name" value="Peptidase_C19_UCH"/>
</dbReference>
<dbReference type="Gene3D" id="3.90.70.10">
    <property type="entry name" value="Cysteine proteinases"/>
    <property type="match status" value="1"/>
</dbReference>
<feature type="domain" description="USP" evidence="16">
    <location>
        <begin position="137"/>
        <end position="470"/>
    </location>
</feature>
<evidence type="ECO:0000256" key="11">
    <source>
        <dbReference type="ARBA" id="ARBA00023163"/>
    </source>
</evidence>
<keyword evidence="10" id="KW-0805">Transcription regulation</keyword>
<organism evidence="18 19">
    <name type="scientific">Saccharomyces pastorianus</name>
    <name type="common">Lager yeast</name>
    <name type="synonym">Saccharomyces cerevisiae x Saccharomyces eubayanus</name>
    <dbReference type="NCBI Taxonomy" id="27292"/>
    <lineage>
        <taxon>Eukaryota</taxon>
        <taxon>Fungi</taxon>
        <taxon>Dikarya</taxon>
        <taxon>Ascomycota</taxon>
        <taxon>Saccharomycotina</taxon>
        <taxon>Saccharomycetes</taxon>
        <taxon>Saccharomycetales</taxon>
        <taxon>Saccharomycetaceae</taxon>
        <taxon>Saccharomyces</taxon>
    </lineage>
</organism>
<dbReference type="PROSITE" id="PS00973">
    <property type="entry name" value="USP_2"/>
    <property type="match status" value="1"/>
</dbReference>
<keyword evidence="3 15" id="KW-0645">Protease</keyword>